<dbReference type="RefSeq" id="WP_149688318.1">
    <property type="nucleotide sequence ID" value="NZ_SDPQ02000001.1"/>
</dbReference>
<dbReference type="AlphaFoldDB" id="A0A5M4FKF9"/>
<dbReference type="SUPFAM" id="SSF142338">
    <property type="entry name" value="CofD-like"/>
    <property type="match status" value="1"/>
</dbReference>
<sequence>MRILLVVGADGAPFAHELGELLGPDDELTVVAPTVRGHVSAGLQASPDLDGLLTPPLTTYAVADALEAVGYTPPWQRASDQAVAARLVRTELVMTGTSLTDATIAAGIRAALPYRLLPTCEERAEFRVVVGSDEPRAIPVDEYLADPSAHEPSQLLLIADQISVSSAVSSALLDCDVLVLGPSSRTLALDPVLRTPGFRDLVSDELPVLVVDHDDTAPAELVRVAGLREADPGRPEPVPADAGAVLAAVRKVVAA</sequence>
<evidence type="ECO:0000256" key="1">
    <source>
        <dbReference type="ARBA" id="ARBA00022679"/>
    </source>
</evidence>
<reference evidence="3" key="1">
    <citation type="submission" date="2019-09" db="EMBL/GenBank/DDBJ databases">
        <authorList>
            <person name="Li J."/>
        </authorList>
    </citation>
    <scope>NUCLEOTIDE SEQUENCE [LARGE SCALE GENOMIC DNA]</scope>
    <source>
        <strain evidence="3">JCM 14732</strain>
    </source>
</reference>
<accession>A0A5M4FKF9</accession>
<dbReference type="PANTHER" id="PTHR43007">
    <property type="entry name" value="2-PHOSPHO-L-LACTATE TRANSFERASE"/>
    <property type="match status" value="1"/>
</dbReference>
<name>A0A5M4FKF9_9ACTN</name>
<evidence type="ECO:0000256" key="2">
    <source>
        <dbReference type="ARBA" id="ARBA00022842"/>
    </source>
</evidence>
<keyword evidence="4" id="KW-1185">Reference proteome</keyword>
<keyword evidence="1" id="KW-0808">Transferase</keyword>
<dbReference type="Gene3D" id="3.40.50.10680">
    <property type="entry name" value="CofD-like domains"/>
    <property type="match status" value="1"/>
</dbReference>
<keyword evidence="2" id="KW-0460">Magnesium</keyword>
<proteinExistence type="predicted"/>
<dbReference type="GO" id="GO:0043743">
    <property type="term" value="F:LPPG:FO 2-phospho-L-lactate transferase activity"/>
    <property type="evidence" value="ECO:0007669"/>
    <property type="project" value="InterPro"/>
</dbReference>
<evidence type="ECO:0008006" key="5">
    <source>
        <dbReference type="Google" id="ProtNLM"/>
    </source>
</evidence>
<dbReference type="InterPro" id="IPR010115">
    <property type="entry name" value="FbiA/CofD"/>
</dbReference>
<evidence type="ECO:0000313" key="4">
    <source>
        <dbReference type="Proteomes" id="UP000380867"/>
    </source>
</evidence>
<dbReference type="InterPro" id="IPR002882">
    <property type="entry name" value="CofD"/>
</dbReference>
<gene>
    <name evidence="3" type="ORF">ESP70_005725</name>
</gene>
<protein>
    <recommendedName>
        <fullName evidence="5">2-phospho-L-lactate transferase</fullName>
    </recommendedName>
</protein>
<dbReference type="EMBL" id="SDPQ02000001">
    <property type="protein sequence ID" value="KAA1400223.1"/>
    <property type="molecule type" value="Genomic_DNA"/>
</dbReference>
<dbReference type="GO" id="GO:0000287">
    <property type="term" value="F:magnesium ion binding"/>
    <property type="evidence" value="ECO:0007669"/>
    <property type="project" value="InterPro"/>
</dbReference>
<dbReference type="OrthoDB" id="3746113at2"/>
<dbReference type="Proteomes" id="UP000380867">
    <property type="component" value="Unassembled WGS sequence"/>
</dbReference>
<dbReference type="Pfam" id="PF01933">
    <property type="entry name" value="CofD"/>
    <property type="match status" value="1"/>
</dbReference>
<dbReference type="PANTHER" id="PTHR43007:SF1">
    <property type="entry name" value="2-PHOSPHO-L-LACTATE TRANSFERASE"/>
    <property type="match status" value="1"/>
</dbReference>
<organism evidence="3 4">
    <name type="scientific">Aeromicrobium ginsengisoli</name>
    <dbReference type="NCBI Taxonomy" id="363867"/>
    <lineage>
        <taxon>Bacteria</taxon>
        <taxon>Bacillati</taxon>
        <taxon>Actinomycetota</taxon>
        <taxon>Actinomycetes</taxon>
        <taxon>Propionibacteriales</taxon>
        <taxon>Nocardioidaceae</taxon>
        <taxon>Aeromicrobium</taxon>
    </lineage>
</organism>
<comment type="caution">
    <text evidence="3">The sequence shown here is derived from an EMBL/GenBank/DDBJ whole genome shotgun (WGS) entry which is preliminary data.</text>
</comment>
<dbReference type="InterPro" id="IPR038136">
    <property type="entry name" value="CofD-like_dom_sf"/>
</dbReference>
<evidence type="ECO:0000313" key="3">
    <source>
        <dbReference type="EMBL" id="KAA1400223.1"/>
    </source>
</evidence>